<dbReference type="STRING" id="99656.SAMN05421659_1279"/>
<dbReference type="Proteomes" id="UP000199701">
    <property type="component" value="Unassembled WGS sequence"/>
</dbReference>
<protein>
    <submittedName>
        <fullName evidence="1">Uncharacterized protein</fullName>
    </submittedName>
</protein>
<dbReference type="RefSeq" id="WP_092458130.1">
    <property type="nucleotide sequence ID" value="NZ_FOJI01000027.1"/>
</dbReference>
<dbReference type="EMBL" id="FOJI01000027">
    <property type="protein sequence ID" value="SEW45796.1"/>
    <property type="molecule type" value="Genomic_DNA"/>
</dbReference>
<organism evidence="1 2">
    <name type="scientific">[Clostridium] fimetarium</name>
    <dbReference type="NCBI Taxonomy" id="99656"/>
    <lineage>
        <taxon>Bacteria</taxon>
        <taxon>Bacillati</taxon>
        <taxon>Bacillota</taxon>
        <taxon>Clostridia</taxon>
        <taxon>Lachnospirales</taxon>
        <taxon>Lachnospiraceae</taxon>
    </lineage>
</organism>
<gene>
    <name evidence="1" type="ORF">SAMN05421659_1279</name>
</gene>
<sequence>MVLQKTIIKDYCQNEIKNEWLVCKDSFPLFLIAISNETKSENEKNIQTISADLRQQVDNFSRFPIGRKRWKRKALNSFKQVLSTESILGTHRFLNQQTQDAFQEELMEFLRQARRFSPELSIDGIGQAIRNYIVYLMFNELNQVNYGFNTACFGYSMLYPFTDNFIDSNEYSHEEKKQYNQMIRDKIEGKVIHPASIHQKKTCDLLQAIESKYPRDNDSTVFNLLLMMLEAQEASLLQQNTISTLTSEERLDISLYKGGISVLIDRFFVEKEITEEDLLFYLEFGFFLQLADDLRDIDEDNKNGNQTIFTLDLQFEQQEKIVNKMLHFLQQIMDSYQAENSFFKSFVLANCYQLIYLSVAGSKCFFSKEYLDKLENYINVTYLFLENSGDILPKNNKKGKENNYMKLLDEMIF</sequence>
<proteinExistence type="predicted"/>
<reference evidence="1 2" key="1">
    <citation type="submission" date="2016-10" db="EMBL/GenBank/DDBJ databases">
        <authorList>
            <person name="de Groot N.N."/>
        </authorList>
    </citation>
    <scope>NUCLEOTIDE SEQUENCE [LARGE SCALE GENOMIC DNA]</scope>
    <source>
        <strain evidence="1 2">DSM 9179</strain>
    </source>
</reference>
<accession>A0A1I0RY35</accession>
<keyword evidence="2" id="KW-1185">Reference proteome</keyword>
<dbReference type="AlphaFoldDB" id="A0A1I0RY35"/>
<dbReference type="OrthoDB" id="146245at2"/>
<evidence type="ECO:0000313" key="1">
    <source>
        <dbReference type="EMBL" id="SEW45796.1"/>
    </source>
</evidence>
<evidence type="ECO:0000313" key="2">
    <source>
        <dbReference type="Proteomes" id="UP000199701"/>
    </source>
</evidence>
<name>A0A1I0RY35_9FIRM</name>